<proteinExistence type="predicted"/>
<feature type="region of interest" description="Disordered" evidence="5">
    <location>
        <begin position="173"/>
        <end position="224"/>
    </location>
</feature>
<accession>A0A6V7PEG0</accession>
<gene>
    <name evidence="7" type="ORF">CB5_LOCUS12480</name>
</gene>
<dbReference type="PROSITE" id="PS51005">
    <property type="entry name" value="NAC"/>
    <property type="match status" value="1"/>
</dbReference>
<organism evidence="7">
    <name type="scientific">Ananas comosus var. bracteatus</name>
    <name type="common">red pineapple</name>
    <dbReference type="NCBI Taxonomy" id="296719"/>
    <lineage>
        <taxon>Eukaryota</taxon>
        <taxon>Viridiplantae</taxon>
        <taxon>Streptophyta</taxon>
        <taxon>Embryophyta</taxon>
        <taxon>Tracheophyta</taxon>
        <taxon>Spermatophyta</taxon>
        <taxon>Magnoliopsida</taxon>
        <taxon>Liliopsida</taxon>
        <taxon>Poales</taxon>
        <taxon>Bromeliaceae</taxon>
        <taxon>Bromelioideae</taxon>
        <taxon>Ananas</taxon>
    </lineage>
</organism>
<dbReference type="AlphaFoldDB" id="A0A6V7PEG0"/>
<dbReference type="GO" id="GO:0006355">
    <property type="term" value="P:regulation of DNA-templated transcription"/>
    <property type="evidence" value="ECO:0007669"/>
    <property type="project" value="InterPro"/>
</dbReference>
<evidence type="ECO:0000256" key="3">
    <source>
        <dbReference type="ARBA" id="ARBA00023163"/>
    </source>
</evidence>
<keyword evidence="1" id="KW-0805">Transcription regulation</keyword>
<evidence type="ECO:0000256" key="4">
    <source>
        <dbReference type="ARBA" id="ARBA00023242"/>
    </source>
</evidence>
<dbReference type="SUPFAM" id="SSF101941">
    <property type="entry name" value="NAC domain"/>
    <property type="match status" value="1"/>
</dbReference>
<keyword evidence="2" id="KW-0238">DNA-binding</keyword>
<dbReference type="Pfam" id="PF02365">
    <property type="entry name" value="NAM"/>
    <property type="match status" value="1"/>
</dbReference>
<reference evidence="7" key="1">
    <citation type="submission" date="2020-07" db="EMBL/GenBank/DDBJ databases">
        <authorList>
            <person name="Lin J."/>
        </authorList>
    </citation>
    <scope>NUCLEOTIDE SEQUENCE</scope>
</reference>
<keyword evidence="3" id="KW-0804">Transcription</keyword>
<feature type="compositionally biased region" description="Polar residues" evidence="5">
    <location>
        <begin position="191"/>
        <end position="219"/>
    </location>
</feature>
<evidence type="ECO:0000256" key="1">
    <source>
        <dbReference type="ARBA" id="ARBA00023015"/>
    </source>
</evidence>
<dbReference type="PANTHER" id="PTHR31719">
    <property type="entry name" value="NAC TRANSCRIPTION FACTOR 56"/>
    <property type="match status" value="1"/>
</dbReference>
<dbReference type="Gene3D" id="2.170.150.80">
    <property type="entry name" value="NAC domain"/>
    <property type="match status" value="1"/>
</dbReference>
<feature type="compositionally biased region" description="Basic and acidic residues" evidence="5">
    <location>
        <begin position="173"/>
        <end position="185"/>
    </location>
</feature>
<evidence type="ECO:0000259" key="6">
    <source>
        <dbReference type="PROSITE" id="PS51005"/>
    </source>
</evidence>
<name>A0A6V7PEG0_ANACO</name>
<dbReference type="EMBL" id="LR862147">
    <property type="protein sequence ID" value="CAD1829269.1"/>
    <property type="molecule type" value="Genomic_DNA"/>
</dbReference>
<evidence type="ECO:0000256" key="2">
    <source>
        <dbReference type="ARBA" id="ARBA00023125"/>
    </source>
</evidence>
<dbReference type="GO" id="GO:0003677">
    <property type="term" value="F:DNA binding"/>
    <property type="evidence" value="ECO:0007669"/>
    <property type="project" value="UniProtKB-KW"/>
</dbReference>
<dbReference type="InterPro" id="IPR036093">
    <property type="entry name" value="NAC_dom_sf"/>
</dbReference>
<sequence>MVQQCHPSSHERALWLRRPWRSRSEASLPLGFIFNPEDEELIVHYLCAYPAGRWDHVVEAEVYSTKPWSLLGDDSEIGYFLTKRTRHGNRVKRTTGEGTWTGQTKKKEIVSTHSEVIDFKAMFSFCIGGDGNCSKKPSKKTAGYVMYEYELPSTANKVHANKGIARTGLVLHQEERTRDREESQEKAGGSATHTCSRNQYCSIHSQRQQQARHPTQISEASLEHDSSNSISSCILTTPESAFSEYADSTTFTDEALALLDIPSCLFATDRSSALLLYLSAAASPEGDAADAINLTTDTDFSRSGSAAIIPIPCHGEWMAMMNADIFYGLGGDMNIGGDIVSSMAVEGAGNRQPPPLPYELIRMTMATATADQQLVLPPDQEKQTVADEAGSLDQLQSLLNKASFSDWYDSLLNAEPSLLSFVDSGMPFRDCRMPPIPFSDGIASSAVIERKKYA</sequence>
<dbReference type="InterPro" id="IPR003441">
    <property type="entry name" value="NAC-dom"/>
</dbReference>
<feature type="domain" description="NAC" evidence="6">
    <location>
        <begin position="28"/>
        <end position="177"/>
    </location>
</feature>
<dbReference type="PANTHER" id="PTHR31719:SF43">
    <property type="entry name" value="NAC TRANSCRIPTION FACTOR 56"/>
    <property type="match status" value="1"/>
</dbReference>
<evidence type="ECO:0000313" key="7">
    <source>
        <dbReference type="EMBL" id="CAD1829269.1"/>
    </source>
</evidence>
<keyword evidence="4" id="KW-0539">Nucleus</keyword>
<evidence type="ECO:0000256" key="5">
    <source>
        <dbReference type="SAM" id="MobiDB-lite"/>
    </source>
</evidence>
<protein>
    <recommendedName>
        <fullName evidence="6">NAC domain-containing protein</fullName>
    </recommendedName>
</protein>